<reference evidence="2" key="1">
    <citation type="journal article" date="2015" name="PLoS ONE">
        <title>An Insight into the Sialome of the Lone Star Tick, Amblyomma americanum, with a Glimpse on Its Time Dependent Gene Expression.</title>
        <authorList>
            <person name="Karim S."/>
            <person name="Ribeiro J.M."/>
        </authorList>
    </citation>
    <scope>NUCLEOTIDE SEQUENCE</scope>
    <source>
        <tissue evidence="2">Salivary gland</tissue>
    </source>
</reference>
<feature type="signal peptide" evidence="1">
    <location>
        <begin position="1"/>
        <end position="22"/>
    </location>
</feature>
<evidence type="ECO:0000313" key="2">
    <source>
        <dbReference type="EMBL" id="JAG91892.1"/>
    </source>
</evidence>
<accession>A0A0C9SD90</accession>
<sequence length="115" mass="13120">MLKWRRSVFYLQAIFFISIGVAEPFKSAAANKYMDDVLKEVVKKLERSGKYTIPLRRITLVEGREDNKVLLEGILGRLDGVVTNLRRSGVCLRHEKREENVVVSCLLNVNGVTLE</sequence>
<dbReference type="AlphaFoldDB" id="A0A0C9SD90"/>
<evidence type="ECO:0000256" key="1">
    <source>
        <dbReference type="SAM" id="SignalP"/>
    </source>
</evidence>
<dbReference type="EMBL" id="GBZX01000848">
    <property type="protein sequence ID" value="JAG91892.1"/>
    <property type="molecule type" value="mRNA"/>
</dbReference>
<name>A0A0C9SD90_AMBAM</name>
<organism evidence="2">
    <name type="scientific">Amblyomma americanum</name>
    <name type="common">Lone star tick</name>
    <dbReference type="NCBI Taxonomy" id="6943"/>
    <lineage>
        <taxon>Eukaryota</taxon>
        <taxon>Metazoa</taxon>
        <taxon>Ecdysozoa</taxon>
        <taxon>Arthropoda</taxon>
        <taxon>Chelicerata</taxon>
        <taxon>Arachnida</taxon>
        <taxon>Acari</taxon>
        <taxon>Parasitiformes</taxon>
        <taxon>Ixodida</taxon>
        <taxon>Ixodoidea</taxon>
        <taxon>Ixodidae</taxon>
        <taxon>Amblyomminae</taxon>
        <taxon>Amblyomma</taxon>
    </lineage>
</organism>
<proteinExistence type="evidence at transcript level"/>
<keyword evidence="1" id="KW-0732">Signal</keyword>
<protein>
    <submittedName>
        <fullName evidence="2">Putative secreted protein</fullName>
    </submittedName>
</protein>
<feature type="chain" id="PRO_5002212978" evidence="1">
    <location>
        <begin position="23"/>
        <end position="115"/>
    </location>
</feature>